<gene>
    <name evidence="1" type="ORF">CEXT_615041</name>
</gene>
<reference evidence="1 2" key="1">
    <citation type="submission" date="2021-06" db="EMBL/GenBank/DDBJ databases">
        <title>Caerostris extrusa draft genome.</title>
        <authorList>
            <person name="Kono N."/>
            <person name="Arakawa K."/>
        </authorList>
    </citation>
    <scope>NUCLEOTIDE SEQUENCE [LARGE SCALE GENOMIC DNA]</scope>
</reference>
<protein>
    <submittedName>
        <fullName evidence="1">Uncharacterized protein</fullName>
    </submittedName>
</protein>
<accession>A0AAV4XBR0</accession>
<dbReference type="AlphaFoldDB" id="A0AAV4XBR0"/>
<name>A0AAV4XBR0_CAEEX</name>
<sequence length="160" mass="17373">MQSTVRSWANISSCAMSSSPKCWILHGVSLLVITPPNYVPDSRTRRSIHHKDAVHSSSSAGTFLFLACLPCFLAASSARDSLSTARDGGDVFLIQVLDLHLEALLARTLLATEDGELGVAEQVDAWWWCQMRNEWGLHVGRLQGQDDAQQQDAHASAAAG</sequence>
<dbReference type="EMBL" id="BPLR01017577">
    <property type="protein sequence ID" value="GIY92691.1"/>
    <property type="molecule type" value="Genomic_DNA"/>
</dbReference>
<keyword evidence="2" id="KW-1185">Reference proteome</keyword>
<evidence type="ECO:0000313" key="2">
    <source>
        <dbReference type="Proteomes" id="UP001054945"/>
    </source>
</evidence>
<dbReference type="Proteomes" id="UP001054945">
    <property type="component" value="Unassembled WGS sequence"/>
</dbReference>
<comment type="caution">
    <text evidence="1">The sequence shown here is derived from an EMBL/GenBank/DDBJ whole genome shotgun (WGS) entry which is preliminary data.</text>
</comment>
<proteinExistence type="predicted"/>
<organism evidence="1 2">
    <name type="scientific">Caerostris extrusa</name>
    <name type="common">Bark spider</name>
    <name type="synonym">Caerostris bankana</name>
    <dbReference type="NCBI Taxonomy" id="172846"/>
    <lineage>
        <taxon>Eukaryota</taxon>
        <taxon>Metazoa</taxon>
        <taxon>Ecdysozoa</taxon>
        <taxon>Arthropoda</taxon>
        <taxon>Chelicerata</taxon>
        <taxon>Arachnida</taxon>
        <taxon>Araneae</taxon>
        <taxon>Araneomorphae</taxon>
        <taxon>Entelegynae</taxon>
        <taxon>Araneoidea</taxon>
        <taxon>Araneidae</taxon>
        <taxon>Caerostris</taxon>
    </lineage>
</organism>
<evidence type="ECO:0000313" key="1">
    <source>
        <dbReference type="EMBL" id="GIY92691.1"/>
    </source>
</evidence>